<dbReference type="EMBL" id="QAOT01000001">
    <property type="protein sequence ID" value="PTR20904.1"/>
    <property type="molecule type" value="Genomic_DNA"/>
</dbReference>
<dbReference type="RefSeq" id="WP_052292648.1">
    <property type="nucleotide sequence ID" value="NZ_CP089965.1"/>
</dbReference>
<evidence type="ECO:0000313" key="1">
    <source>
        <dbReference type="EMBL" id="PTR20904.1"/>
    </source>
</evidence>
<proteinExistence type="predicted"/>
<organism evidence="1 2">
    <name type="scientific">Cereibacter azotoformans</name>
    <dbReference type="NCBI Taxonomy" id="43057"/>
    <lineage>
        <taxon>Bacteria</taxon>
        <taxon>Pseudomonadati</taxon>
        <taxon>Pseudomonadota</taxon>
        <taxon>Alphaproteobacteria</taxon>
        <taxon>Rhodobacterales</taxon>
        <taxon>Paracoccaceae</taxon>
        <taxon>Cereibacter</taxon>
    </lineage>
</organism>
<dbReference type="InterPro" id="IPR011010">
    <property type="entry name" value="DNA_brk_join_enz"/>
</dbReference>
<keyword evidence="2" id="KW-1185">Reference proteome</keyword>
<protein>
    <recommendedName>
        <fullName evidence="3">Integrase</fullName>
    </recommendedName>
</protein>
<evidence type="ECO:0008006" key="3">
    <source>
        <dbReference type="Google" id="ProtNLM"/>
    </source>
</evidence>
<dbReference type="SUPFAM" id="SSF56349">
    <property type="entry name" value="DNA breaking-rejoining enzymes"/>
    <property type="match status" value="1"/>
</dbReference>
<dbReference type="OrthoDB" id="7510934at2"/>
<name>A0A2T5KET3_9RHOB</name>
<dbReference type="Proteomes" id="UP000244060">
    <property type="component" value="Unassembled WGS sequence"/>
</dbReference>
<gene>
    <name evidence="1" type="ORF">C8J28_101225</name>
</gene>
<dbReference type="GO" id="GO:0003677">
    <property type="term" value="F:DNA binding"/>
    <property type="evidence" value="ECO:0007669"/>
    <property type="project" value="InterPro"/>
</dbReference>
<dbReference type="AlphaFoldDB" id="A0A2T5KET3"/>
<comment type="caution">
    <text evidence="1">The sequence shown here is derived from an EMBL/GenBank/DDBJ whole genome shotgun (WGS) entry which is preliminary data.</text>
</comment>
<accession>A0A2T5KET3</accession>
<sequence>MRAVFADYHEKIGQDRPREADNRMTVLSLVFSYAASRGTIKMNPLEGLERLYSADRSEIIWTEADILKFMAGAPVELQRALILAIHTGQRYGDLIRLR</sequence>
<reference evidence="1 2" key="1">
    <citation type="submission" date="2018-04" db="EMBL/GenBank/DDBJ databases">
        <title>Genomic Encyclopedia of Type Strains, Phase III (KMG-III): the genomes of soil and plant-associated and newly described type strains.</title>
        <authorList>
            <person name="Whitman W."/>
        </authorList>
    </citation>
    <scope>NUCLEOTIDE SEQUENCE [LARGE SCALE GENOMIC DNA]</scope>
    <source>
        <strain evidence="1 2">KA25</strain>
    </source>
</reference>
<evidence type="ECO:0000313" key="2">
    <source>
        <dbReference type="Proteomes" id="UP000244060"/>
    </source>
</evidence>